<evidence type="ECO:0000313" key="2">
    <source>
        <dbReference type="Proteomes" id="UP000712281"/>
    </source>
</evidence>
<accession>A0A8S9IJH8</accession>
<protein>
    <submittedName>
        <fullName evidence="1">Uncharacterized protein</fullName>
    </submittedName>
</protein>
<dbReference type="AlphaFoldDB" id="A0A8S9IJH8"/>
<comment type="caution">
    <text evidence="1">The sequence shown here is derived from an EMBL/GenBank/DDBJ whole genome shotgun (WGS) entry which is preliminary data.</text>
</comment>
<proteinExistence type="predicted"/>
<reference evidence="1" key="1">
    <citation type="submission" date="2019-12" db="EMBL/GenBank/DDBJ databases">
        <title>Genome sequencing and annotation of Brassica cretica.</title>
        <authorList>
            <person name="Studholme D.J."/>
            <person name="Sarris P.F."/>
        </authorList>
    </citation>
    <scope>NUCLEOTIDE SEQUENCE</scope>
    <source>
        <strain evidence="1">PFS-001/15</strain>
        <tissue evidence="1">Leaf</tissue>
    </source>
</reference>
<gene>
    <name evidence="1" type="ORF">F2Q68_00025305</name>
</gene>
<dbReference type="Proteomes" id="UP000712281">
    <property type="component" value="Unassembled WGS sequence"/>
</dbReference>
<dbReference type="EMBL" id="QGKW02001911">
    <property type="protein sequence ID" value="KAF2569485.1"/>
    <property type="molecule type" value="Genomic_DNA"/>
</dbReference>
<organism evidence="1 2">
    <name type="scientific">Brassica cretica</name>
    <name type="common">Mustard</name>
    <dbReference type="NCBI Taxonomy" id="69181"/>
    <lineage>
        <taxon>Eukaryota</taxon>
        <taxon>Viridiplantae</taxon>
        <taxon>Streptophyta</taxon>
        <taxon>Embryophyta</taxon>
        <taxon>Tracheophyta</taxon>
        <taxon>Spermatophyta</taxon>
        <taxon>Magnoliopsida</taxon>
        <taxon>eudicotyledons</taxon>
        <taxon>Gunneridae</taxon>
        <taxon>Pentapetalae</taxon>
        <taxon>rosids</taxon>
        <taxon>malvids</taxon>
        <taxon>Brassicales</taxon>
        <taxon>Brassicaceae</taxon>
        <taxon>Brassiceae</taxon>
        <taxon>Brassica</taxon>
    </lineage>
</organism>
<sequence>MPQPALDAMAEARIQSGAEATVRSARHASFSSAKSSVSSIKSHVSSTFQKNKSVSLCLLISSHASSDMASVARPPPSSFFSLLHLV</sequence>
<name>A0A8S9IJH8_BRACR</name>
<evidence type="ECO:0000313" key="1">
    <source>
        <dbReference type="EMBL" id="KAF2569485.1"/>
    </source>
</evidence>